<protein>
    <submittedName>
        <fullName evidence="1">Uncharacterized protein</fullName>
    </submittedName>
</protein>
<comment type="caution">
    <text evidence="1">The sequence shown here is derived from an EMBL/GenBank/DDBJ whole genome shotgun (WGS) entry which is preliminary data.</text>
</comment>
<dbReference type="EMBL" id="LAZR01061089">
    <property type="protein sequence ID" value="KKK64284.1"/>
    <property type="molecule type" value="Genomic_DNA"/>
</dbReference>
<organism evidence="1">
    <name type="scientific">marine sediment metagenome</name>
    <dbReference type="NCBI Taxonomy" id="412755"/>
    <lineage>
        <taxon>unclassified sequences</taxon>
        <taxon>metagenomes</taxon>
        <taxon>ecological metagenomes</taxon>
    </lineage>
</organism>
<dbReference type="AlphaFoldDB" id="A0A0F8ZCQ6"/>
<feature type="non-terminal residue" evidence="1">
    <location>
        <position position="1"/>
    </location>
</feature>
<proteinExistence type="predicted"/>
<evidence type="ECO:0000313" key="1">
    <source>
        <dbReference type="EMBL" id="KKK64284.1"/>
    </source>
</evidence>
<accession>A0A0F8ZCQ6</accession>
<reference evidence="1" key="1">
    <citation type="journal article" date="2015" name="Nature">
        <title>Complex archaea that bridge the gap between prokaryotes and eukaryotes.</title>
        <authorList>
            <person name="Spang A."/>
            <person name="Saw J.H."/>
            <person name="Jorgensen S.L."/>
            <person name="Zaremba-Niedzwiedzka K."/>
            <person name="Martijn J."/>
            <person name="Lind A.E."/>
            <person name="van Eijk R."/>
            <person name="Schleper C."/>
            <person name="Guy L."/>
            <person name="Ettema T.J."/>
        </authorList>
    </citation>
    <scope>NUCLEOTIDE SEQUENCE</scope>
</reference>
<sequence>YLAAESTLVENAVNVRFKHVKFKLFKQFLNEGLVPCCDVILNGVIYADMSSGEKIFTGLDIVNILSMHYGFSLPLFIDHIESVTLPLETHMQTIGLKAVDDEKLTVTLEN</sequence>
<name>A0A0F8ZCQ6_9ZZZZ</name>
<gene>
    <name evidence="1" type="ORF">LCGC14_2985770</name>
</gene>